<evidence type="ECO:0000313" key="1">
    <source>
        <dbReference type="EMBL" id="TRM55303.1"/>
    </source>
</evidence>
<dbReference type="Proteomes" id="UP000320762">
    <property type="component" value="Unassembled WGS sequence"/>
</dbReference>
<name>A0A550BRY6_9AGAR</name>
<accession>A0A550BRY6</accession>
<protein>
    <submittedName>
        <fullName evidence="1">Uncharacterized protein</fullName>
    </submittedName>
</protein>
<dbReference type="AlphaFoldDB" id="A0A550BRY6"/>
<reference evidence="1 2" key="1">
    <citation type="journal article" date="2019" name="New Phytol.">
        <title>Comparative genomics reveals unique wood-decay strategies and fruiting body development in the Schizophyllaceae.</title>
        <authorList>
            <person name="Almasi E."/>
            <person name="Sahu N."/>
            <person name="Krizsan K."/>
            <person name="Balint B."/>
            <person name="Kovacs G.M."/>
            <person name="Kiss B."/>
            <person name="Cseklye J."/>
            <person name="Drula E."/>
            <person name="Henrissat B."/>
            <person name="Nagy I."/>
            <person name="Chovatia M."/>
            <person name="Adam C."/>
            <person name="LaButti K."/>
            <person name="Lipzen A."/>
            <person name="Riley R."/>
            <person name="Grigoriev I.V."/>
            <person name="Nagy L.G."/>
        </authorList>
    </citation>
    <scope>NUCLEOTIDE SEQUENCE [LARGE SCALE GENOMIC DNA]</scope>
    <source>
        <strain evidence="1 2">NL-1724</strain>
    </source>
</reference>
<keyword evidence="2" id="KW-1185">Reference proteome</keyword>
<sequence>MARLIAASMVASIAHLGCTVIMAFSARLALARLVRLVAALTARLFAKSMASHIATPMARSRATFTLQSILRELRVSLFGSSASTEPPVRHQLVYRTTLLVTLAESFSAAADGRRPH</sequence>
<evidence type="ECO:0000313" key="2">
    <source>
        <dbReference type="Proteomes" id="UP000320762"/>
    </source>
</evidence>
<gene>
    <name evidence="1" type="ORF">BD626DRAFT_93260</name>
</gene>
<dbReference type="EMBL" id="VDMD01000185">
    <property type="protein sequence ID" value="TRM55303.1"/>
    <property type="molecule type" value="Genomic_DNA"/>
</dbReference>
<comment type="caution">
    <text evidence="1">The sequence shown here is derived from an EMBL/GenBank/DDBJ whole genome shotgun (WGS) entry which is preliminary data.</text>
</comment>
<organism evidence="1 2">
    <name type="scientific">Schizophyllum amplum</name>
    <dbReference type="NCBI Taxonomy" id="97359"/>
    <lineage>
        <taxon>Eukaryota</taxon>
        <taxon>Fungi</taxon>
        <taxon>Dikarya</taxon>
        <taxon>Basidiomycota</taxon>
        <taxon>Agaricomycotina</taxon>
        <taxon>Agaricomycetes</taxon>
        <taxon>Agaricomycetidae</taxon>
        <taxon>Agaricales</taxon>
        <taxon>Schizophyllaceae</taxon>
        <taxon>Schizophyllum</taxon>
    </lineage>
</organism>
<proteinExistence type="predicted"/>